<dbReference type="InterPro" id="IPR003736">
    <property type="entry name" value="PAAI_dom"/>
</dbReference>
<proteinExistence type="predicted"/>
<keyword evidence="1" id="KW-0378">Hydrolase</keyword>
<dbReference type="SUPFAM" id="SSF54637">
    <property type="entry name" value="Thioesterase/thiol ester dehydrase-isomerase"/>
    <property type="match status" value="1"/>
</dbReference>
<dbReference type="OrthoDB" id="9805304at2"/>
<dbReference type="EMBL" id="CP000927">
    <property type="protein sequence ID" value="ABZ69213.1"/>
    <property type="molecule type" value="Genomic_DNA"/>
</dbReference>
<dbReference type="AlphaFoldDB" id="B0T244"/>
<dbReference type="Pfam" id="PF03061">
    <property type="entry name" value="4HBT"/>
    <property type="match status" value="1"/>
</dbReference>
<name>B0T244_CAUSK</name>
<sequence length="150" mass="15731">MSGGAPNDAFSDALLRLDAAALNAFLSKAFPEVDPTLMPKVVEVDPGRVLIRQAFASQTLRPGGLISGPTQMSLADVAAYAVVLAHIGEVAMAVTSTLTIHFLRGAKPGDLHAEGTLLKLGRRIATVEVLIWSESRQRAAAKATVAYAIP</sequence>
<dbReference type="GO" id="GO:0061522">
    <property type="term" value="F:1,4-dihydroxy-2-naphthoyl-CoA thioesterase activity"/>
    <property type="evidence" value="ECO:0007669"/>
    <property type="project" value="TreeGrafter"/>
</dbReference>
<dbReference type="CDD" id="cd03443">
    <property type="entry name" value="PaaI_thioesterase"/>
    <property type="match status" value="1"/>
</dbReference>
<dbReference type="KEGG" id="cak:Caul_0075"/>
<dbReference type="NCBIfam" id="TIGR00369">
    <property type="entry name" value="unchar_dom_1"/>
    <property type="match status" value="1"/>
</dbReference>
<feature type="domain" description="Thioesterase" evidence="2">
    <location>
        <begin position="63"/>
        <end position="138"/>
    </location>
</feature>
<dbReference type="PANTHER" id="PTHR43240">
    <property type="entry name" value="1,4-DIHYDROXY-2-NAPHTHOYL-COA THIOESTERASE 1"/>
    <property type="match status" value="1"/>
</dbReference>
<evidence type="ECO:0000256" key="1">
    <source>
        <dbReference type="ARBA" id="ARBA00022801"/>
    </source>
</evidence>
<evidence type="ECO:0000259" key="2">
    <source>
        <dbReference type="Pfam" id="PF03061"/>
    </source>
</evidence>
<dbReference type="HOGENOM" id="CLU_089876_4_0_5"/>
<dbReference type="GO" id="GO:0005829">
    <property type="term" value="C:cytosol"/>
    <property type="evidence" value="ECO:0007669"/>
    <property type="project" value="TreeGrafter"/>
</dbReference>
<accession>B0T244</accession>
<reference evidence="3" key="1">
    <citation type="submission" date="2008-01" db="EMBL/GenBank/DDBJ databases">
        <title>Complete sequence of chromosome of Caulobacter sp. K31.</title>
        <authorList>
            <consortium name="US DOE Joint Genome Institute"/>
            <person name="Copeland A."/>
            <person name="Lucas S."/>
            <person name="Lapidus A."/>
            <person name="Barry K."/>
            <person name="Glavina del Rio T."/>
            <person name="Dalin E."/>
            <person name="Tice H."/>
            <person name="Pitluck S."/>
            <person name="Bruce D."/>
            <person name="Goodwin L."/>
            <person name="Thompson L.S."/>
            <person name="Brettin T."/>
            <person name="Detter J.C."/>
            <person name="Han C."/>
            <person name="Schmutz J."/>
            <person name="Larimer F."/>
            <person name="Land M."/>
            <person name="Hauser L."/>
            <person name="Kyrpides N."/>
            <person name="Kim E."/>
            <person name="Stephens C."/>
            <person name="Richardson P."/>
        </authorList>
    </citation>
    <scope>NUCLEOTIDE SEQUENCE [LARGE SCALE GENOMIC DNA]</scope>
    <source>
        <strain evidence="3">K31</strain>
    </source>
</reference>
<dbReference type="InterPro" id="IPR029069">
    <property type="entry name" value="HotDog_dom_sf"/>
</dbReference>
<organism evidence="3">
    <name type="scientific">Caulobacter sp. (strain K31)</name>
    <dbReference type="NCBI Taxonomy" id="366602"/>
    <lineage>
        <taxon>Bacteria</taxon>
        <taxon>Pseudomonadati</taxon>
        <taxon>Pseudomonadota</taxon>
        <taxon>Alphaproteobacteria</taxon>
        <taxon>Caulobacterales</taxon>
        <taxon>Caulobacteraceae</taxon>
        <taxon>Caulobacter</taxon>
    </lineage>
</organism>
<dbReference type="eggNOG" id="COG2050">
    <property type="taxonomic scope" value="Bacteria"/>
</dbReference>
<evidence type="ECO:0000313" key="3">
    <source>
        <dbReference type="EMBL" id="ABZ69213.1"/>
    </source>
</evidence>
<gene>
    <name evidence="3" type="ordered locus">Caul_0075</name>
</gene>
<dbReference type="Gene3D" id="3.10.129.10">
    <property type="entry name" value="Hotdog Thioesterase"/>
    <property type="match status" value="1"/>
</dbReference>
<protein>
    <submittedName>
        <fullName evidence="3">Thioesterase superfamily protein</fullName>
    </submittedName>
</protein>
<dbReference type="STRING" id="366602.Caul_0075"/>
<dbReference type="PANTHER" id="PTHR43240:SF10">
    <property type="entry name" value="BLL4964 PROTEIN"/>
    <property type="match status" value="1"/>
</dbReference>
<dbReference type="InterPro" id="IPR006683">
    <property type="entry name" value="Thioestr_dom"/>
</dbReference>